<evidence type="ECO:0000313" key="8">
    <source>
        <dbReference type="EMBL" id="GER91389.1"/>
    </source>
</evidence>
<dbReference type="GO" id="GO:0016987">
    <property type="term" value="F:sigma factor activity"/>
    <property type="evidence" value="ECO:0007669"/>
    <property type="project" value="UniProtKB-KW"/>
</dbReference>
<dbReference type="CDD" id="cd06171">
    <property type="entry name" value="Sigma70_r4"/>
    <property type="match status" value="1"/>
</dbReference>
<comment type="caution">
    <text evidence="8">The sequence shown here is derived from an EMBL/GenBank/DDBJ whole genome shotgun (WGS) entry which is preliminary data.</text>
</comment>
<evidence type="ECO:0000256" key="3">
    <source>
        <dbReference type="ARBA" id="ARBA00023082"/>
    </source>
</evidence>
<dbReference type="InterPro" id="IPR013325">
    <property type="entry name" value="RNA_pol_sigma_r2"/>
</dbReference>
<keyword evidence="2" id="KW-0805">Transcription regulation</keyword>
<dbReference type="InterPro" id="IPR039425">
    <property type="entry name" value="RNA_pol_sigma-70-like"/>
</dbReference>
<dbReference type="InterPro" id="IPR013324">
    <property type="entry name" value="RNA_pol_sigma_r3/r4-like"/>
</dbReference>
<evidence type="ECO:0000313" key="9">
    <source>
        <dbReference type="Proteomes" id="UP000326912"/>
    </source>
</evidence>
<dbReference type="PANTHER" id="PTHR43133">
    <property type="entry name" value="RNA POLYMERASE ECF-TYPE SIGMA FACTO"/>
    <property type="match status" value="1"/>
</dbReference>
<dbReference type="SUPFAM" id="SSF88946">
    <property type="entry name" value="Sigma2 domain of RNA polymerase sigma factors"/>
    <property type="match status" value="1"/>
</dbReference>
<dbReference type="GO" id="GO:0000428">
    <property type="term" value="C:DNA-directed RNA polymerase complex"/>
    <property type="evidence" value="ECO:0007669"/>
    <property type="project" value="UniProtKB-KW"/>
</dbReference>
<keyword evidence="4" id="KW-0238">DNA-binding</keyword>
<dbReference type="Gene3D" id="1.10.10.10">
    <property type="entry name" value="Winged helix-like DNA-binding domain superfamily/Winged helix DNA-binding domain"/>
    <property type="match status" value="1"/>
</dbReference>
<feature type="domain" description="RNA polymerase sigma-70 region 2" evidence="6">
    <location>
        <begin position="34"/>
        <end position="101"/>
    </location>
</feature>
<sequence length="207" mass="24121">MVATMVETNIYQSYTDTTLINLCCKGEQRAFEELLHRYNRMIFNYLYRLLGDSGMAEDLSQEVFLRVYIALPNINAERPFKPWLFQVAHNCCIDELRRRRRQALPFSSINTDTDAEEENNLALITDPCPLPDEMTEHHELQHILSEAIQALPIKYRAVTTLRYLSQLSFSEIGHALHMPEATAKTYFSRAKKNLRTILTENYHYALS</sequence>
<dbReference type="Gene3D" id="1.10.1740.10">
    <property type="match status" value="1"/>
</dbReference>
<dbReference type="Pfam" id="PF04542">
    <property type="entry name" value="Sigma70_r2"/>
    <property type="match status" value="1"/>
</dbReference>
<evidence type="ECO:0000256" key="2">
    <source>
        <dbReference type="ARBA" id="ARBA00023015"/>
    </source>
</evidence>
<dbReference type="InterPro" id="IPR007627">
    <property type="entry name" value="RNA_pol_sigma70_r2"/>
</dbReference>
<keyword evidence="5" id="KW-0804">Transcription</keyword>
<dbReference type="GO" id="GO:0003677">
    <property type="term" value="F:DNA binding"/>
    <property type="evidence" value="ECO:0007669"/>
    <property type="project" value="UniProtKB-KW"/>
</dbReference>
<dbReference type="InterPro" id="IPR013249">
    <property type="entry name" value="RNA_pol_sigma70_r4_t2"/>
</dbReference>
<dbReference type="InterPro" id="IPR014284">
    <property type="entry name" value="RNA_pol_sigma-70_dom"/>
</dbReference>
<dbReference type="EMBL" id="BKZW01000003">
    <property type="protein sequence ID" value="GER91389.1"/>
    <property type="molecule type" value="Genomic_DNA"/>
</dbReference>
<evidence type="ECO:0000259" key="7">
    <source>
        <dbReference type="Pfam" id="PF08281"/>
    </source>
</evidence>
<dbReference type="NCBIfam" id="TIGR02937">
    <property type="entry name" value="sigma70-ECF"/>
    <property type="match status" value="1"/>
</dbReference>
<reference evidence="8 9" key="1">
    <citation type="submission" date="2019-10" db="EMBL/GenBank/DDBJ databases">
        <title>Dictyobacter vulcani sp. nov., within the class Ktedonobacteria, isolated from soil of volcanic Mt. Zao.</title>
        <authorList>
            <person name="Zheng Y."/>
            <person name="Wang C.M."/>
            <person name="Sakai Y."/>
            <person name="Abe K."/>
            <person name="Yokota A."/>
            <person name="Yabe S."/>
        </authorList>
    </citation>
    <scope>NUCLEOTIDE SEQUENCE [LARGE SCALE GENOMIC DNA]</scope>
    <source>
        <strain evidence="8 9">W12</strain>
    </source>
</reference>
<dbReference type="InterPro" id="IPR036388">
    <property type="entry name" value="WH-like_DNA-bd_sf"/>
</dbReference>
<dbReference type="PANTHER" id="PTHR43133:SF8">
    <property type="entry name" value="RNA POLYMERASE SIGMA FACTOR HI_1459-RELATED"/>
    <property type="match status" value="1"/>
</dbReference>
<name>A0A5J4KZ59_9CHLR</name>
<feature type="domain" description="RNA polymerase sigma factor 70 region 4 type 2" evidence="7">
    <location>
        <begin position="143"/>
        <end position="194"/>
    </location>
</feature>
<dbReference type="GO" id="GO:0006352">
    <property type="term" value="P:DNA-templated transcription initiation"/>
    <property type="evidence" value="ECO:0007669"/>
    <property type="project" value="InterPro"/>
</dbReference>
<evidence type="ECO:0000256" key="1">
    <source>
        <dbReference type="ARBA" id="ARBA00010641"/>
    </source>
</evidence>
<dbReference type="SUPFAM" id="SSF88659">
    <property type="entry name" value="Sigma3 and sigma4 domains of RNA polymerase sigma factors"/>
    <property type="match status" value="1"/>
</dbReference>
<comment type="similarity">
    <text evidence="1">Belongs to the sigma-70 factor family. ECF subfamily.</text>
</comment>
<gene>
    <name evidence="8" type="ORF">KDW_55510</name>
</gene>
<dbReference type="AlphaFoldDB" id="A0A5J4KZ59"/>
<accession>A0A5J4KZ59</accession>
<dbReference type="RefSeq" id="WP_151759025.1">
    <property type="nucleotide sequence ID" value="NZ_BKZW01000003.1"/>
</dbReference>
<keyword evidence="9" id="KW-1185">Reference proteome</keyword>
<proteinExistence type="inferred from homology"/>
<keyword evidence="3" id="KW-0731">Sigma factor</keyword>
<evidence type="ECO:0000256" key="4">
    <source>
        <dbReference type="ARBA" id="ARBA00023125"/>
    </source>
</evidence>
<evidence type="ECO:0000259" key="6">
    <source>
        <dbReference type="Pfam" id="PF04542"/>
    </source>
</evidence>
<dbReference type="Proteomes" id="UP000326912">
    <property type="component" value="Unassembled WGS sequence"/>
</dbReference>
<dbReference type="Pfam" id="PF08281">
    <property type="entry name" value="Sigma70_r4_2"/>
    <property type="match status" value="1"/>
</dbReference>
<evidence type="ECO:0000256" key="5">
    <source>
        <dbReference type="ARBA" id="ARBA00023163"/>
    </source>
</evidence>
<keyword evidence="8" id="KW-0240">DNA-directed RNA polymerase</keyword>
<organism evidence="8 9">
    <name type="scientific">Dictyobacter vulcani</name>
    <dbReference type="NCBI Taxonomy" id="2607529"/>
    <lineage>
        <taxon>Bacteria</taxon>
        <taxon>Bacillati</taxon>
        <taxon>Chloroflexota</taxon>
        <taxon>Ktedonobacteria</taxon>
        <taxon>Ktedonobacterales</taxon>
        <taxon>Dictyobacteraceae</taxon>
        <taxon>Dictyobacter</taxon>
    </lineage>
</organism>
<protein>
    <submittedName>
        <fullName evidence="8">DNA-directed RNA polymerase sigma-70 factor</fullName>
    </submittedName>
</protein>